<dbReference type="PANTHER" id="PTHR23112">
    <property type="entry name" value="G PROTEIN-COUPLED RECEPTOR 157-RELATED"/>
    <property type="match status" value="1"/>
</dbReference>
<comment type="caution">
    <text evidence="7">The sequence shown here is derived from an EMBL/GenBank/DDBJ whole genome shotgun (WGS) entry which is preliminary data.</text>
</comment>
<dbReference type="PROSITE" id="PS50262">
    <property type="entry name" value="G_PROTEIN_RECEP_F1_2"/>
    <property type="match status" value="1"/>
</dbReference>
<dbReference type="AlphaFoldDB" id="A0AA89BTG8"/>
<evidence type="ECO:0000313" key="8">
    <source>
        <dbReference type="Proteomes" id="UP001186944"/>
    </source>
</evidence>
<feature type="transmembrane region" description="Helical" evidence="5">
    <location>
        <begin position="124"/>
        <end position="151"/>
    </location>
</feature>
<evidence type="ECO:0000256" key="5">
    <source>
        <dbReference type="SAM" id="Phobius"/>
    </source>
</evidence>
<reference evidence="7" key="1">
    <citation type="submission" date="2019-08" db="EMBL/GenBank/DDBJ databases">
        <title>The improved chromosome-level genome for the pearl oyster Pinctada fucata martensii using PacBio sequencing and Hi-C.</title>
        <authorList>
            <person name="Zheng Z."/>
        </authorList>
    </citation>
    <scope>NUCLEOTIDE SEQUENCE</scope>
    <source>
        <strain evidence="7">ZZ-2019</strain>
        <tissue evidence="7">Adductor muscle</tissue>
    </source>
</reference>
<evidence type="ECO:0000256" key="4">
    <source>
        <dbReference type="ARBA" id="ARBA00023136"/>
    </source>
</evidence>
<accession>A0AA89BTG8</accession>
<dbReference type="InterPro" id="IPR017452">
    <property type="entry name" value="GPCR_Rhodpsn_7TM"/>
</dbReference>
<dbReference type="PANTHER" id="PTHR23112:SF0">
    <property type="entry name" value="TRANSMEMBRANE PROTEIN 116"/>
    <property type="match status" value="1"/>
</dbReference>
<feature type="transmembrane region" description="Helical" evidence="5">
    <location>
        <begin position="205"/>
        <end position="226"/>
    </location>
</feature>
<dbReference type="CDD" id="cd00637">
    <property type="entry name" value="7tm_classA_rhodopsin-like"/>
    <property type="match status" value="1"/>
</dbReference>
<gene>
    <name evidence="7" type="ORF">FSP39_021221</name>
</gene>
<dbReference type="Proteomes" id="UP001186944">
    <property type="component" value="Unassembled WGS sequence"/>
</dbReference>
<sequence length="347" mass="39163">MNNGSDKNFTMTNSTQTNNISISVKELKSGYDLPVYGLDSGQFYAIHIVAIACIFTSLGCAITVIVFSFVSNKSLSFFRWTKSERFAVYLAICDGLFNLCHSMDHLQIVITRNHVYPVELCRFYGFMLAEFVSAQNILVFIIAINAFLLIYFQKNLEFGQNDWRLLLCTFGIPFVAAVCAAAFGFFGPSGAFCLFDGVNGYLANLFFTTIPLFVVFILNSFLYLLTWRKINAESKRLKDCLGKETKTVSAAHSAAKTMSLFVAVFFIQWWALAAFAVWQLNATHVPEAMFQVTIFFTNIGGVLNGIVYVFIRRRRRTSGNRRQKYETTAMTNVATIEQEQKTKGQTD</sequence>
<keyword evidence="4 5" id="KW-0472">Membrane</keyword>
<feature type="transmembrane region" description="Helical" evidence="5">
    <location>
        <begin position="163"/>
        <end position="185"/>
    </location>
</feature>
<evidence type="ECO:0000313" key="7">
    <source>
        <dbReference type="EMBL" id="KAK3093865.1"/>
    </source>
</evidence>
<protein>
    <recommendedName>
        <fullName evidence="6">G-protein coupled receptors family 1 profile domain-containing protein</fullName>
    </recommendedName>
</protein>
<feature type="transmembrane region" description="Helical" evidence="5">
    <location>
        <begin position="44"/>
        <end position="70"/>
    </location>
</feature>
<feature type="transmembrane region" description="Helical" evidence="5">
    <location>
        <begin position="290"/>
        <end position="311"/>
    </location>
</feature>
<evidence type="ECO:0000259" key="6">
    <source>
        <dbReference type="PROSITE" id="PS50262"/>
    </source>
</evidence>
<organism evidence="7 8">
    <name type="scientific">Pinctada imbricata</name>
    <name type="common">Atlantic pearl-oyster</name>
    <name type="synonym">Pinctada martensii</name>
    <dbReference type="NCBI Taxonomy" id="66713"/>
    <lineage>
        <taxon>Eukaryota</taxon>
        <taxon>Metazoa</taxon>
        <taxon>Spiralia</taxon>
        <taxon>Lophotrochozoa</taxon>
        <taxon>Mollusca</taxon>
        <taxon>Bivalvia</taxon>
        <taxon>Autobranchia</taxon>
        <taxon>Pteriomorphia</taxon>
        <taxon>Pterioida</taxon>
        <taxon>Pterioidea</taxon>
        <taxon>Pteriidae</taxon>
        <taxon>Pinctada</taxon>
    </lineage>
</organism>
<dbReference type="GO" id="GO:0005886">
    <property type="term" value="C:plasma membrane"/>
    <property type="evidence" value="ECO:0007669"/>
    <property type="project" value="TreeGrafter"/>
</dbReference>
<keyword evidence="8" id="KW-1185">Reference proteome</keyword>
<dbReference type="Gene3D" id="1.20.1070.10">
    <property type="entry name" value="Rhodopsin 7-helix transmembrane proteins"/>
    <property type="match status" value="1"/>
</dbReference>
<comment type="subcellular location">
    <subcellularLocation>
        <location evidence="1">Membrane</location>
        <topology evidence="1">Multi-pass membrane protein</topology>
    </subcellularLocation>
</comment>
<feature type="domain" description="G-protein coupled receptors family 1 profile" evidence="6">
    <location>
        <begin position="61"/>
        <end position="308"/>
    </location>
</feature>
<feature type="transmembrane region" description="Helical" evidence="5">
    <location>
        <begin position="86"/>
        <end position="104"/>
    </location>
</feature>
<dbReference type="EMBL" id="VSWD01000009">
    <property type="protein sequence ID" value="KAK3093865.1"/>
    <property type="molecule type" value="Genomic_DNA"/>
</dbReference>
<evidence type="ECO:0000256" key="2">
    <source>
        <dbReference type="ARBA" id="ARBA00022692"/>
    </source>
</evidence>
<evidence type="ECO:0000256" key="1">
    <source>
        <dbReference type="ARBA" id="ARBA00004141"/>
    </source>
</evidence>
<evidence type="ECO:0000256" key="3">
    <source>
        <dbReference type="ARBA" id="ARBA00022989"/>
    </source>
</evidence>
<dbReference type="GO" id="GO:0007189">
    <property type="term" value="P:adenylate cyclase-activating G protein-coupled receptor signaling pathway"/>
    <property type="evidence" value="ECO:0007669"/>
    <property type="project" value="TreeGrafter"/>
</dbReference>
<proteinExistence type="predicted"/>
<name>A0AA89BTG8_PINIB</name>
<dbReference type="SUPFAM" id="SSF81321">
    <property type="entry name" value="Family A G protein-coupled receptor-like"/>
    <property type="match status" value="1"/>
</dbReference>
<feature type="transmembrane region" description="Helical" evidence="5">
    <location>
        <begin position="260"/>
        <end position="278"/>
    </location>
</feature>
<keyword evidence="3 5" id="KW-1133">Transmembrane helix</keyword>
<dbReference type="GO" id="GO:0004930">
    <property type="term" value="F:G protein-coupled receptor activity"/>
    <property type="evidence" value="ECO:0007669"/>
    <property type="project" value="TreeGrafter"/>
</dbReference>
<keyword evidence="2 5" id="KW-0812">Transmembrane</keyword>